<protein>
    <submittedName>
        <fullName evidence="1">Uncharacterized protein</fullName>
    </submittedName>
</protein>
<gene>
    <name evidence="1" type="ORF">GOB84_17870</name>
</gene>
<accession>A0ABX0KH69</accession>
<evidence type="ECO:0000313" key="1">
    <source>
        <dbReference type="EMBL" id="NHO34348.1"/>
    </source>
</evidence>
<dbReference type="EMBL" id="WOSW01000077">
    <property type="protein sequence ID" value="NHO34348.1"/>
    <property type="molecule type" value="Genomic_DNA"/>
</dbReference>
<evidence type="ECO:0000313" key="2">
    <source>
        <dbReference type="Proteomes" id="UP000615326"/>
    </source>
</evidence>
<dbReference type="RefSeq" id="WP_173578752.1">
    <property type="nucleotide sequence ID" value="NZ_WOSW01000077.1"/>
</dbReference>
<dbReference type="Proteomes" id="UP000615326">
    <property type="component" value="Unassembled WGS sequence"/>
</dbReference>
<organism evidence="1 2">
    <name type="scientific">Acetobacter fallax</name>
    <dbReference type="NCBI Taxonomy" id="1737473"/>
    <lineage>
        <taxon>Bacteria</taxon>
        <taxon>Pseudomonadati</taxon>
        <taxon>Pseudomonadota</taxon>
        <taxon>Alphaproteobacteria</taxon>
        <taxon>Acetobacterales</taxon>
        <taxon>Acetobacteraceae</taxon>
        <taxon>Acetobacter</taxon>
    </lineage>
</organism>
<comment type="caution">
    <text evidence="1">The sequence shown here is derived from an EMBL/GenBank/DDBJ whole genome shotgun (WGS) entry which is preliminary data.</text>
</comment>
<keyword evidence="2" id="KW-1185">Reference proteome</keyword>
<sequence>MHMRPAQDLSAIAKIGQLAAGMLRIDLIPRYETGIAVEGGQIKVEDFHPHGFWQPEKTVLPRIQRLRHGRDQDFPYQPVDQAARLLNQQGLKCRGNLRDTPADPVQFFIQIPYRLTTIFVSQTEERESAEARKNNIRSPAGQVNSRHTIVLYFARFICWNNVAF</sequence>
<proteinExistence type="predicted"/>
<reference evidence="1 2" key="1">
    <citation type="journal article" date="2020" name="Int. J. Syst. Evol. Microbiol.">
        <title>Novel acetic acid bacteria from cider fermentations: Acetobacter conturbans sp. nov. and Acetobacter fallax sp. nov.</title>
        <authorList>
            <person name="Sombolestani A.S."/>
            <person name="Cleenwerck I."/>
            <person name="Cnockaert M."/>
            <person name="Borremans W."/>
            <person name="Wieme A.D."/>
            <person name="De Vuyst L."/>
            <person name="Vandamme P."/>
        </authorList>
    </citation>
    <scope>NUCLEOTIDE SEQUENCE [LARGE SCALE GENOMIC DNA]</scope>
    <source>
        <strain evidence="1 2">LMG 1637</strain>
    </source>
</reference>
<name>A0ABX0KH69_9PROT</name>